<gene>
    <name evidence="6" type="ORF">UFOVP1666_155</name>
    <name evidence="3" type="ORF">UFOVP867_110</name>
    <name evidence="4" type="ORF">UFOVP913_88</name>
    <name evidence="5" type="ORF">UFOVP993_141</name>
</gene>
<evidence type="ECO:0000313" key="3">
    <source>
        <dbReference type="EMBL" id="CAB4168074.1"/>
    </source>
</evidence>
<sequence length="204" mass="22540">MISFKEFLNEEADKHSVITYGRMNPPTSGHLKVIDKVKEVAKKVGGSHAVVVSHSNDPKKNPLTSEQKIKHLKRYSADSNIEASDKEHPTIFHKAEALHKAGTTHLHIVAGSDRVKEYKARFAAVNGKPDKSGKVPFNFKKITVHSAGTRDPDAEGTTGVSGTSMREHAKNNDIHKFRKGVPEHVSDTHAKELMHDVRKGMNVT</sequence>
<dbReference type="InterPro" id="IPR014729">
    <property type="entry name" value="Rossmann-like_a/b/a_fold"/>
</dbReference>
<evidence type="ECO:0000313" key="6">
    <source>
        <dbReference type="EMBL" id="CAB4223198.1"/>
    </source>
</evidence>
<keyword evidence="4" id="KW-0808">Transferase</keyword>
<evidence type="ECO:0000313" key="5">
    <source>
        <dbReference type="EMBL" id="CAB4177040.1"/>
    </source>
</evidence>
<reference evidence="4" key="1">
    <citation type="submission" date="2020-05" db="EMBL/GenBank/DDBJ databases">
        <authorList>
            <person name="Chiriac C."/>
            <person name="Salcher M."/>
            <person name="Ghai R."/>
            <person name="Kavagutti S V."/>
        </authorList>
    </citation>
    <scope>NUCLEOTIDE SEQUENCE</scope>
</reference>
<dbReference type="InterPro" id="IPR004821">
    <property type="entry name" value="Cyt_trans-like"/>
</dbReference>
<evidence type="ECO:0000259" key="2">
    <source>
        <dbReference type="Pfam" id="PF01467"/>
    </source>
</evidence>
<organism evidence="4">
    <name type="scientific">uncultured Caudovirales phage</name>
    <dbReference type="NCBI Taxonomy" id="2100421"/>
    <lineage>
        <taxon>Viruses</taxon>
        <taxon>Duplodnaviria</taxon>
        <taxon>Heunggongvirae</taxon>
        <taxon>Uroviricota</taxon>
        <taxon>Caudoviricetes</taxon>
        <taxon>Peduoviridae</taxon>
        <taxon>Maltschvirus</taxon>
        <taxon>Maltschvirus maltsch</taxon>
    </lineage>
</organism>
<dbReference type="EMBL" id="LR796858">
    <property type="protein sequence ID" value="CAB4170700.1"/>
    <property type="molecule type" value="Genomic_DNA"/>
</dbReference>
<proteinExistence type="predicted"/>
<evidence type="ECO:0000313" key="4">
    <source>
        <dbReference type="EMBL" id="CAB4170700.1"/>
    </source>
</evidence>
<protein>
    <submittedName>
        <fullName evidence="4">Cytidyltransferase-like domain</fullName>
    </submittedName>
</protein>
<dbReference type="NCBIfam" id="TIGR00125">
    <property type="entry name" value="cyt_tran_rel"/>
    <property type="match status" value="1"/>
</dbReference>
<feature type="compositionally biased region" description="Basic and acidic residues" evidence="1">
    <location>
        <begin position="165"/>
        <end position="204"/>
    </location>
</feature>
<evidence type="ECO:0000256" key="1">
    <source>
        <dbReference type="SAM" id="MobiDB-lite"/>
    </source>
</evidence>
<dbReference type="EMBL" id="LR796944">
    <property type="protein sequence ID" value="CAB4177040.1"/>
    <property type="molecule type" value="Genomic_DNA"/>
</dbReference>
<dbReference type="SUPFAM" id="SSF52374">
    <property type="entry name" value="Nucleotidylyl transferase"/>
    <property type="match status" value="1"/>
</dbReference>
<dbReference type="EMBL" id="LR797534">
    <property type="protein sequence ID" value="CAB4223198.1"/>
    <property type="molecule type" value="Genomic_DNA"/>
</dbReference>
<feature type="domain" description="Cytidyltransferase-like" evidence="2">
    <location>
        <begin position="18"/>
        <end position="118"/>
    </location>
</feature>
<accession>A0A6J5PFI5</accession>
<dbReference type="Gene3D" id="3.40.50.620">
    <property type="entry name" value="HUPs"/>
    <property type="match status" value="1"/>
</dbReference>
<dbReference type="GO" id="GO:0016740">
    <property type="term" value="F:transferase activity"/>
    <property type="evidence" value="ECO:0007669"/>
    <property type="project" value="UniProtKB-KW"/>
</dbReference>
<name>A0A6J5PFI5_9CAUD</name>
<feature type="region of interest" description="Disordered" evidence="1">
    <location>
        <begin position="147"/>
        <end position="204"/>
    </location>
</feature>
<dbReference type="EMBL" id="LR796815">
    <property type="protein sequence ID" value="CAB4168074.1"/>
    <property type="molecule type" value="Genomic_DNA"/>
</dbReference>
<dbReference type="Pfam" id="PF01467">
    <property type="entry name" value="CTP_transf_like"/>
    <property type="match status" value="1"/>
</dbReference>